<reference evidence="1" key="2">
    <citation type="submission" date="2023-05" db="EMBL/GenBank/DDBJ databases">
        <authorList>
            <consortium name="Lawrence Berkeley National Laboratory"/>
            <person name="Steindorff A."/>
            <person name="Hensen N."/>
            <person name="Bonometti L."/>
            <person name="Westerberg I."/>
            <person name="Brannstrom I.O."/>
            <person name="Guillou S."/>
            <person name="Cros-Aarteil S."/>
            <person name="Calhoun S."/>
            <person name="Haridas S."/>
            <person name="Kuo A."/>
            <person name="Mondo S."/>
            <person name="Pangilinan J."/>
            <person name="Riley R."/>
            <person name="Labutti K."/>
            <person name="Andreopoulos B."/>
            <person name="Lipzen A."/>
            <person name="Chen C."/>
            <person name="Yanf M."/>
            <person name="Daum C."/>
            <person name="Ng V."/>
            <person name="Clum A."/>
            <person name="Ohm R."/>
            <person name="Martin F."/>
            <person name="Silar P."/>
            <person name="Natvig D."/>
            <person name="Lalanne C."/>
            <person name="Gautier V."/>
            <person name="Ament-Velasquez S.L."/>
            <person name="Kruys A."/>
            <person name="Hutchinson M.I."/>
            <person name="Powell A.J."/>
            <person name="Barry K."/>
            <person name="Miller A.N."/>
            <person name="Grigoriev I.V."/>
            <person name="Debuchy R."/>
            <person name="Gladieux P."/>
            <person name="Thoren M.H."/>
            <person name="Johannesson H."/>
        </authorList>
    </citation>
    <scope>NUCLEOTIDE SEQUENCE</scope>
    <source>
        <strain evidence="1">PSN293</strain>
    </source>
</reference>
<gene>
    <name evidence="1" type="ORF">QBC37DRAFT_349228</name>
</gene>
<comment type="caution">
    <text evidence="1">The sequence shown here is derived from an EMBL/GenBank/DDBJ whole genome shotgun (WGS) entry which is preliminary data.</text>
</comment>
<name>A0AAN6Y3Z7_9PEZI</name>
<keyword evidence="2" id="KW-1185">Reference proteome</keyword>
<evidence type="ECO:0000313" key="1">
    <source>
        <dbReference type="EMBL" id="KAK4210890.1"/>
    </source>
</evidence>
<reference evidence="1" key="1">
    <citation type="journal article" date="2023" name="Mol. Phylogenet. Evol.">
        <title>Genome-scale phylogeny and comparative genomics of the fungal order Sordariales.</title>
        <authorList>
            <person name="Hensen N."/>
            <person name="Bonometti L."/>
            <person name="Westerberg I."/>
            <person name="Brannstrom I.O."/>
            <person name="Guillou S."/>
            <person name="Cros-Aarteil S."/>
            <person name="Calhoun S."/>
            <person name="Haridas S."/>
            <person name="Kuo A."/>
            <person name="Mondo S."/>
            <person name="Pangilinan J."/>
            <person name="Riley R."/>
            <person name="LaButti K."/>
            <person name="Andreopoulos B."/>
            <person name="Lipzen A."/>
            <person name="Chen C."/>
            <person name="Yan M."/>
            <person name="Daum C."/>
            <person name="Ng V."/>
            <person name="Clum A."/>
            <person name="Steindorff A."/>
            <person name="Ohm R.A."/>
            <person name="Martin F."/>
            <person name="Silar P."/>
            <person name="Natvig D.O."/>
            <person name="Lalanne C."/>
            <person name="Gautier V."/>
            <person name="Ament-Velasquez S.L."/>
            <person name="Kruys A."/>
            <person name="Hutchinson M.I."/>
            <person name="Powell A.J."/>
            <person name="Barry K."/>
            <person name="Miller A.N."/>
            <person name="Grigoriev I.V."/>
            <person name="Debuchy R."/>
            <person name="Gladieux P."/>
            <person name="Hiltunen Thoren M."/>
            <person name="Johannesson H."/>
        </authorList>
    </citation>
    <scope>NUCLEOTIDE SEQUENCE</scope>
    <source>
        <strain evidence="1">PSN293</strain>
    </source>
</reference>
<evidence type="ECO:0000313" key="2">
    <source>
        <dbReference type="Proteomes" id="UP001301769"/>
    </source>
</evidence>
<dbReference type="AlphaFoldDB" id="A0AAN6Y3Z7"/>
<organism evidence="1 2">
    <name type="scientific">Rhypophila decipiens</name>
    <dbReference type="NCBI Taxonomy" id="261697"/>
    <lineage>
        <taxon>Eukaryota</taxon>
        <taxon>Fungi</taxon>
        <taxon>Dikarya</taxon>
        <taxon>Ascomycota</taxon>
        <taxon>Pezizomycotina</taxon>
        <taxon>Sordariomycetes</taxon>
        <taxon>Sordariomycetidae</taxon>
        <taxon>Sordariales</taxon>
        <taxon>Naviculisporaceae</taxon>
        <taxon>Rhypophila</taxon>
    </lineage>
</organism>
<proteinExistence type="predicted"/>
<protein>
    <submittedName>
        <fullName evidence="1">Uncharacterized protein</fullName>
    </submittedName>
</protein>
<dbReference type="Proteomes" id="UP001301769">
    <property type="component" value="Unassembled WGS sequence"/>
</dbReference>
<sequence>MCPLLWKTLYFFVFSALFFALQRFDASVSGFPCPFFYCTNQQQPLYNLSLGFYTLVDGGFGSVVHAAFLFEHYTTAHAL</sequence>
<dbReference type="EMBL" id="MU858163">
    <property type="protein sequence ID" value="KAK4210890.1"/>
    <property type="molecule type" value="Genomic_DNA"/>
</dbReference>
<accession>A0AAN6Y3Z7</accession>